<evidence type="ECO:0000259" key="1">
    <source>
        <dbReference type="Pfam" id="PF07463"/>
    </source>
</evidence>
<dbReference type="GO" id="GO:0016788">
    <property type="term" value="F:hydrolase activity, acting on ester bonds"/>
    <property type="evidence" value="ECO:0007669"/>
    <property type="project" value="InterPro"/>
</dbReference>
<organism evidence="2">
    <name type="scientific">viral metagenome</name>
    <dbReference type="NCBI Taxonomy" id="1070528"/>
    <lineage>
        <taxon>unclassified sequences</taxon>
        <taxon>metagenomes</taxon>
        <taxon>organismal metagenomes</taxon>
    </lineage>
</organism>
<reference evidence="2" key="1">
    <citation type="journal article" date="2020" name="Nature">
        <title>Giant virus diversity and host interactions through global metagenomics.</title>
        <authorList>
            <person name="Schulz F."/>
            <person name="Roux S."/>
            <person name="Paez-Espino D."/>
            <person name="Jungbluth S."/>
            <person name="Walsh D.A."/>
            <person name="Denef V.J."/>
            <person name="McMahon K.D."/>
            <person name="Konstantinidis K.T."/>
            <person name="Eloe-Fadrosh E.A."/>
            <person name="Kyrpides N.C."/>
            <person name="Woyke T."/>
        </authorList>
    </citation>
    <scope>NUCLEOTIDE SEQUENCE</scope>
    <source>
        <strain evidence="2">GVMAG-S-1038524-41</strain>
    </source>
</reference>
<accession>A0A6C0JNP7</accession>
<dbReference type="AlphaFoldDB" id="A0A6C0JNP7"/>
<proteinExistence type="predicted"/>
<dbReference type="InterPro" id="IPR010902">
    <property type="entry name" value="NUMOD4"/>
</dbReference>
<protein>
    <recommendedName>
        <fullName evidence="1">NUMOD4 domain-containing protein</fullName>
    </recommendedName>
</protein>
<dbReference type="Pfam" id="PF07463">
    <property type="entry name" value="NUMOD4"/>
    <property type="match status" value="1"/>
</dbReference>
<dbReference type="EMBL" id="MN740670">
    <property type="protein sequence ID" value="QHU06993.1"/>
    <property type="molecule type" value="Genomic_DNA"/>
</dbReference>
<evidence type="ECO:0000313" key="2">
    <source>
        <dbReference type="EMBL" id="QHU06993.1"/>
    </source>
</evidence>
<feature type="domain" description="NUMOD4" evidence="1">
    <location>
        <begin position="9"/>
        <end position="29"/>
    </location>
</feature>
<name>A0A6C0JNP7_9ZZZZ</name>
<sequence length="41" mass="4817">MCTLEFLETIKEYPNYEISNLGRVYNRKKAHLETLLIMAGI</sequence>